<organism evidence="1 2">
    <name type="scientific">Parascaris univalens</name>
    <name type="common">Nematode worm</name>
    <dbReference type="NCBI Taxonomy" id="6257"/>
    <lineage>
        <taxon>Eukaryota</taxon>
        <taxon>Metazoa</taxon>
        <taxon>Ecdysozoa</taxon>
        <taxon>Nematoda</taxon>
        <taxon>Chromadorea</taxon>
        <taxon>Rhabditida</taxon>
        <taxon>Spirurina</taxon>
        <taxon>Ascaridomorpha</taxon>
        <taxon>Ascaridoidea</taxon>
        <taxon>Ascarididae</taxon>
        <taxon>Parascaris</taxon>
    </lineage>
</organism>
<dbReference type="AlphaFoldDB" id="A0A915AQN1"/>
<evidence type="ECO:0000313" key="1">
    <source>
        <dbReference type="Proteomes" id="UP000887569"/>
    </source>
</evidence>
<sequence>FMLFDVPSSLIYHIRHFEHLSSRKPNSSPLPPIRMKRSVSPEEVCEVVLQSGSHLRELPTSAD</sequence>
<protein>
    <submittedName>
        <fullName evidence="2">T-box domain-containing protein</fullName>
    </submittedName>
</protein>
<keyword evidence="1" id="KW-1185">Reference proteome</keyword>
<reference evidence="2" key="1">
    <citation type="submission" date="2022-11" db="UniProtKB">
        <authorList>
            <consortium name="WormBaseParasite"/>
        </authorList>
    </citation>
    <scope>IDENTIFICATION</scope>
</reference>
<name>A0A915AQN1_PARUN</name>
<proteinExistence type="predicted"/>
<accession>A0A915AQN1</accession>
<evidence type="ECO:0000313" key="2">
    <source>
        <dbReference type="WBParaSite" id="PgR012_g187_t02"/>
    </source>
</evidence>
<dbReference type="Proteomes" id="UP000887569">
    <property type="component" value="Unplaced"/>
</dbReference>
<dbReference type="WBParaSite" id="PgR012_g187_t02">
    <property type="protein sequence ID" value="PgR012_g187_t02"/>
    <property type="gene ID" value="PgR012_g187"/>
</dbReference>